<reference evidence="3 4" key="1">
    <citation type="submission" date="2024-10" db="EMBL/GenBank/DDBJ databases">
        <authorList>
            <person name="Ratan Roy A."/>
            <person name="Morales Sandoval P.H."/>
            <person name="De Los Santos Villalobos S."/>
            <person name="Chakraborty S."/>
            <person name="Mukherjee J."/>
        </authorList>
    </citation>
    <scope>NUCLEOTIDE SEQUENCE [LARGE SCALE GENOMIC DNA]</scope>
    <source>
        <strain evidence="3 4">S1</strain>
    </source>
</reference>
<evidence type="ECO:0000259" key="2">
    <source>
        <dbReference type="Pfam" id="PF14242"/>
    </source>
</evidence>
<keyword evidence="1" id="KW-1133">Transmembrane helix</keyword>
<evidence type="ECO:0000256" key="1">
    <source>
        <dbReference type="SAM" id="Phobius"/>
    </source>
</evidence>
<organism evidence="3 4">
    <name type="scientific">Almyronema epifaneia S1</name>
    <dbReference type="NCBI Taxonomy" id="2991925"/>
    <lineage>
        <taxon>Bacteria</taxon>
        <taxon>Bacillati</taxon>
        <taxon>Cyanobacteriota</taxon>
        <taxon>Cyanophyceae</taxon>
        <taxon>Nodosilineales</taxon>
        <taxon>Nodosilineaceae</taxon>
        <taxon>Almyronema</taxon>
        <taxon>Almyronema epifaneia</taxon>
    </lineage>
</organism>
<keyword evidence="1" id="KW-0812">Transmembrane</keyword>
<name>A0ABW6IBW7_9CYAN</name>
<evidence type="ECO:0000313" key="4">
    <source>
        <dbReference type="Proteomes" id="UP001600165"/>
    </source>
</evidence>
<dbReference type="InterPro" id="IPR025642">
    <property type="entry name" value="DUF4342"/>
</dbReference>
<dbReference type="RefSeq" id="WP_377961744.1">
    <property type="nucleotide sequence ID" value="NZ_JBHZOL010000021.1"/>
</dbReference>
<feature type="domain" description="DUF4342" evidence="2">
    <location>
        <begin position="38"/>
        <end position="116"/>
    </location>
</feature>
<keyword evidence="4" id="KW-1185">Reference proteome</keyword>
<keyword evidence="1" id="KW-0472">Membrane</keyword>
<feature type="transmembrane region" description="Helical" evidence="1">
    <location>
        <begin position="92"/>
        <end position="114"/>
    </location>
</feature>
<dbReference type="Proteomes" id="UP001600165">
    <property type="component" value="Unassembled WGS sequence"/>
</dbReference>
<dbReference type="EMBL" id="JBHZOL010000021">
    <property type="protein sequence ID" value="MFE4105357.1"/>
    <property type="molecule type" value="Genomic_DNA"/>
</dbReference>
<protein>
    <submittedName>
        <fullName evidence="3">DUF4342 domain-containing protein</fullName>
    </submittedName>
</protein>
<accession>A0ABW6IBW7</accession>
<dbReference type="Pfam" id="PF14242">
    <property type="entry name" value="DUF4342"/>
    <property type="match status" value="1"/>
</dbReference>
<comment type="caution">
    <text evidence="3">The sequence shown here is derived from an EMBL/GenBank/DDBJ whole genome shotgun (WGS) entry which is preliminary data.</text>
</comment>
<sequence length="118" mass="12549">MDPLNQPPSDPVDTIPVKTIPVDPQDEAQTNIPPEGVTTEEFSISGDTLVAKVKELIHEGNIRRIIIKNDEGRVLIEIPLTVGVVGGVVSAAVFPVIAAVGVIGAMVAHLTLVIERRE</sequence>
<evidence type="ECO:0000313" key="3">
    <source>
        <dbReference type="EMBL" id="MFE4105357.1"/>
    </source>
</evidence>
<proteinExistence type="predicted"/>
<gene>
    <name evidence="3" type="ORF">ACFVKH_03640</name>
</gene>